<keyword evidence="2 5" id="KW-0285">Flavoprotein</keyword>
<dbReference type="InterPro" id="IPR000415">
    <property type="entry name" value="Nitroreductase-like"/>
</dbReference>
<dbReference type="RefSeq" id="WP_160624906.1">
    <property type="nucleotide sequence ID" value="NZ_WUUQ01000002.1"/>
</dbReference>
<evidence type="ECO:0000256" key="4">
    <source>
        <dbReference type="ARBA" id="ARBA00023002"/>
    </source>
</evidence>
<keyword evidence="5" id="KW-0521">NADP</keyword>
<evidence type="ECO:0000256" key="1">
    <source>
        <dbReference type="ARBA" id="ARBA00008366"/>
    </source>
</evidence>
<evidence type="ECO:0000256" key="5">
    <source>
        <dbReference type="PIRNR" id="PIRNR005426"/>
    </source>
</evidence>
<keyword evidence="4 5" id="KW-0560">Oxidoreductase</keyword>
<dbReference type="PANTHER" id="PTHR43425">
    <property type="entry name" value="OXYGEN-INSENSITIVE NADPH NITROREDUCTASE"/>
    <property type="match status" value="1"/>
</dbReference>
<reference evidence="7 8" key="1">
    <citation type="submission" date="2019-12" db="EMBL/GenBank/DDBJ databases">
        <authorList>
            <person name="Yang R."/>
        </authorList>
    </citation>
    <scope>NUCLEOTIDE SEQUENCE [LARGE SCALE GENOMIC DNA]</scope>
    <source>
        <strain evidence="7 8">DONG20-135</strain>
    </source>
</reference>
<gene>
    <name evidence="7" type="ORF">GSF08_05880</name>
</gene>
<evidence type="ECO:0000256" key="3">
    <source>
        <dbReference type="ARBA" id="ARBA00022643"/>
    </source>
</evidence>
<organism evidence="7 8">
    <name type="scientific">Copranaerobaculum intestinale</name>
    <dbReference type="NCBI Taxonomy" id="2692629"/>
    <lineage>
        <taxon>Bacteria</taxon>
        <taxon>Bacillati</taxon>
        <taxon>Bacillota</taxon>
        <taxon>Erysipelotrichia</taxon>
        <taxon>Erysipelotrichales</taxon>
        <taxon>Erysipelotrichaceae</taxon>
        <taxon>Copranaerobaculum</taxon>
    </lineage>
</organism>
<reference evidence="7 8" key="2">
    <citation type="submission" date="2020-01" db="EMBL/GenBank/DDBJ databases">
        <title>Clostridiaceae sp. nov. isolated from the gut of human by culturomics.</title>
        <authorList>
            <person name="Chang Y."/>
        </authorList>
    </citation>
    <scope>NUCLEOTIDE SEQUENCE [LARGE SCALE GENOMIC DNA]</scope>
    <source>
        <strain evidence="7 8">DONG20-135</strain>
    </source>
</reference>
<dbReference type="PIRSF" id="PIRSF005426">
    <property type="entry name" value="Frp"/>
    <property type="match status" value="1"/>
</dbReference>
<dbReference type="GO" id="GO:0016491">
    <property type="term" value="F:oxidoreductase activity"/>
    <property type="evidence" value="ECO:0007669"/>
    <property type="project" value="UniProtKB-UniRule"/>
</dbReference>
<protein>
    <recommendedName>
        <fullName evidence="6">Nitroreductase domain-containing protein</fullName>
    </recommendedName>
</protein>
<name>A0A6N8UA51_9FIRM</name>
<dbReference type="EMBL" id="WUUQ01000002">
    <property type="protein sequence ID" value="MXQ73459.1"/>
    <property type="molecule type" value="Genomic_DNA"/>
</dbReference>
<evidence type="ECO:0000313" key="8">
    <source>
        <dbReference type="Proteomes" id="UP000434036"/>
    </source>
</evidence>
<feature type="domain" description="Nitroreductase" evidence="6">
    <location>
        <begin position="10"/>
        <end position="165"/>
    </location>
</feature>
<sequence>MEAKVLEVLKHRSSVRSFTDEPIPEAVFHDILDCGVHAASAGNLQPFSIIRLSTPADKKFLTETCHMQGFVKKAAENLLFCIDFHRLKQWAMVNKAPFAANHSYNHFWVIFQDVVICAQTIETAANAYGIGSCYIGTTMESNDEIIDYCQLPEGVFPVVLLTMGYPLQERTINDKLQVEDVLHSSHYHTYSDEEIKTMYQKKYGEIQMPLNDRTKNKVYQTAKKVNGDAYAEECLKEMEDNGYVNYAQYRFGLHYVADEMLEGRETFIQALHRQGIDWIQ</sequence>
<comment type="similarity">
    <text evidence="1 5">Belongs to the flavin oxidoreductase frp family.</text>
</comment>
<comment type="caution">
    <text evidence="7">The sequence shown here is derived from an EMBL/GenBank/DDBJ whole genome shotgun (WGS) entry which is preliminary data.</text>
</comment>
<dbReference type="InterPro" id="IPR029479">
    <property type="entry name" value="Nitroreductase"/>
</dbReference>
<dbReference type="PANTHER" id="PTHR43425:SF2">
    <property type="entry name" value="OXYGEN-INSENSITIVE NADPH NITROREDUCTASE"/>
    <property type="match status" value="1"/>
</dbReference>
<dbReference type="AlphaFoldDB" id="A0A6N8UA51"/>
<dbReference type="Pfam" id="PF00881">
    <property type="entry name" value="Nitroreductase"/>
    <property type="match status" value="1"/>
</dbReference>
<dbReference type="InterPro" id="IPR016446">
    <property type="entry name" value="Flavin_OxRdtase_Frp"/>
</dbReference>
<dbReference type="Proteomes" id="UP000434036">
    <property type="component" value="Unassembled WGS sequence"/>
</dbReference>
<evidence type="ECO:0000313" key="7">
    <source>
        <dbReference type="EMBL" id="MXQ73459.1"/>
    </source>
</evidence>
<evidence type="ECO:0000256" key="2">
    <source>
        <dbReference type="ARBA" id="ARBA00022630"/>
    </source>
</evidence>
<evidence type="ECO:0000259" key="6">
    <source>
        <dbReference type="Pfam" id="PF00881"/>
    </source>
</evidence>
<keyword evidence="3 5" id="KW-0288">FMN</keyword>
<accession>A0A6N8UA51</accession>
<dbReference type="SUPFAM" id="SSF55469">
    <property type="entry name" value="FMN-dependent nitroreductase-like"/>
    <property type="match status" value="1"/>
</dbReference>
<proteinExistence type="inferred from homology"/>
<dbReference type="Gene3D" id="3.40.109.10">
    <property type="entry name" value="NADH Oxidase"/>
    <property type="match status" value="1"/>
</dbReference>
<keyword evidence="8" id="KW-1185">Reference proteome</keyword>